<dbReference type="Gene3D" id="3.40.50.720">
    <property type="entry name" value="NAD(P)-binding Rossmann-like Domain"/>
    <property type="match status" value="1"/>
</dbReference>
<sequence>MNENFAGKAFIVTGAGSGIGRATALRLSREGGRVVVGDLDADSARRVAAEIADAGGTAHPLTIDVRLESDADALVQCALEEFGRLDGAVNNAGAAHVGARLHEIATENWRHVTGVVLDGVFFGMRAQLRHFCSLRAGVIVNVSSLAGYKAGYGQGSYVAAKHGVIGLTRQAGLEYIRDGIRVNAVAPGLVDTPIVGVLTDDMKATIQPGGKAGRPEQIANAIVWLLSDEASFVAGETMLVDAAALQK</sequence>
<dbReference type="PANTHER" id="PTHR24321:SF8">
    <property type="entry name" value="ESTRADIOL 17-BETA-DEHYDROGENASE 8-RELATED"/>
    <property type="match status" value="1"/>
</dbReference>
<dbReference type="InterPro" id="IPR036291">
    <property type="entry name" value="NAD(P)-bd_dom_sf"/>
</dbReference>
<name>A0A7I7RQ91_9MYCO</name>
<dbReference type="PANTHER" id="PTHR24321">
    <property type="entry name" value="DEHYDROGENASES, SHORT CHAIN"/>
    <property type="match status" value="1"/>
</dbReference>
<dbReference type="InterPro" id="IPR020904">
    <property type="entry name" value="Sc_DH/Rdtase_CS"/>
</dbReference>
<keyword evidence="2" id="KW-0560">Oxidoreductase</keyword>
<evidence type="ECO:0000313" key="4">
    <source>
        <dbReference type="Proteomes" id="UP000467428"/>
    </source>
</evidence>
<dbReference type="PRINTS" id="PR00081">
    <property type="entry name" value="GDHRDH"/>
</dbReference>
<dbReference type="FunFam" id="3.40.50.720:FF:000084">
    <property type="entry name" value="Short-chain dehydrogenase reductase"/>
    <property type="match status" value="1"/>
</dbReference>
<evidence type="ECO:0000256" key="1">
    <source>
        <dbReference type="ARBA" id="ARBA00006484"/>
    </source>
</evidence>
<dbReference type="KEGG" id="marz:MARA_01270"/>
<gene>
    <name evidence="3" type="ORF">MARA_01270</name>
</gene>
<evidence type="ECO:0000256" key="2">
    <source>
        <dbReference type="ARBA" id="ARBA00023002"/>
    </source>
</evidence>
<dbReference type="RefSeq" id="WP_163916233.1">
    <property type="nucleotide sequence ID" value="NZ_AP022592.1"/>
</dbReference>
<dbReference type="GO" id="GO:0016491">
    <property type="term" value="F:oxidoreductase activity"/>
    <property type="evidence" value="ECO:0007669"/>
    <property type="project" value="UniProtKB-KW"/>
</dbReference>
<dbReference type="InterPro" id="IPR002347">
    <property type="entry name" value="SDR_fam"/>
</dbReference>
<keyword evidence="3" id="KW-0614">Plasmid</keyword>
<reference evidence="3 4" key="1">
    <citation type="journal article" date="2019" name="Emerg. Microbes Infect.">
        <title>Comprehensive subspecies identification of 175 nontuberculous mycobacteria species based on 7547 genomic profiles.</title>
        <authorList>
            <person name="Matsumoto Y."/>
            <person name="Kinjo T."/>
            <person name="Motooka D."/>
            <person name="Nabeya D."/>
            <person name="Jung N."/>
            <person name="Uechi K."/>
            <person name="Horii T."/>
            <person name="Iida T."/>
            <person name="Fujita J."/>
            <person name="Nakamura S."/>
        </authorList>
    </citation>
    <scope>NUCLEOTIDE SEQUENCE [LARGE SCALE GENOMIC DNA]</scope>
    <source>
        <strain evidence="3 4">JCM 18538</strain>
        <plasmid evidence="3">pJCM18538</plasmid>
    </source>
</reference>
<protein>
    <submittedName>
        <fullName evidence="3">Short chain dehydrogenase</fullName>
    </submittedName>
</protein>
<dbReference type="AlphaFoldDB" id="A0A7I7RQ91"/>
<comment type="similarity">
    <text evidence="1">Belongs to the short-chain dehydrogenases/reductases (SDR) family.</text>
</comment>
<dbReference type="Proteomes" id="UP000467428">
    <property type="component" value="Plasmid pJCM18538"/>
</dbReference>
<dbReference type="EMBL" id="AP022592">
    <property type="protein sequence ID" value="BBY46697.1"/>
    <property type="molecule type" value="Genomic_DNA"/>
</dbReference>
<keyword evidence="4" id="KW-1185">Reference proteome</keyword>
<dbReference type="PROSITE" id="PS00061">
    <property type="entry name" value="ADH_SHORT"/>
    <property type="match status" value="1"/>
</dbReference>
<dbReference type="SUPFAM" id="SSF51735">
    <property type="entry name" value="NAD(P)-binding Rossmann-fold domains"/>
    <property type="match status" value="1"/>
</dbReference>
<accession>A0A7I7RQ91</accession>
<organism evidence="3 4">
    <name type="scientific">Mycolicibacterium arabiense</name>
    <dbReference type="NCBI Taxonomy" id="1286181"/>
    <lineage>
        <taxon>Bacteria</taxon>
        <taxon>Bacillati</taxon>
        <taxon>Actinomycetota</taxon>
        <taxon>Actinomycetes</taxon>
        <taxon>Mycobacteriales</taxon>
        <taxon>Mycobacteriaceae</taxon>
        <taxon>Mycolicibacterium</taxon>
    </lineage>
</organism>
<dbReference type="CDD" id="cd05233">
    <property type="entry name" value="SDR_c"/>
    <property type="match status" value="1"/>
</dbReference>
<geneLocation type="plasmid" evidence="3">
    <name>pJCM18538</name>
</geneLocation>
<proteinExistence type="inferred from homology"/>
<dbReference type="Pfam" id="PF13561">
    <property type="entry name" value="adh_short_C2"/>
    <property type="match status" value="1"/>
</dbReference>
<evidence type="ECO:0000313" key="3">
    <source>
        <dbReference type="EMBL" id="BBY46697.1"/>
    </source>
</evidence>
<dbReference type="PRINTS" id="PR00080">
    <property type="entry name" value="SDRFAMILY"/>
</dbReference>